<sequence length="84" mass="9587">MNKEIYEVVDHPESSERKDYALKIPVPEDKFSEFIASLLGKKQIIEKDFNGYFAIGKEEIENIHHILVQQIAEQPRGGLAAFNA</sequence>
<dbReference type="EMBL" id="CAADFY010000033">
    <property type="protein sequence ID" value="VFK53939.1"/>
    <property type="molecule type" value="Genomic_DNA"/>
</dbReference>
<proteinExistence type="predicted"/>
<dbReference type="AlphaFoldDB" id="A0A451A8J7"/>
<protein>
    <submittedName>
        <fullName evidence="3">Uncharacterized protein</fullName>
    </submittedName>
</protein>
<evidence type="ECO:0000313" key="2">
    <source>
        <dbReference type="EMBL" id="VFK55885.1"/>
    </source>
</evidence>
<dbReference type="EMBL" id="CAADFV010000034">
    <property type="protein sequence ID" value="VFK55885.1"/>
    <property type="molecule type" value="Genomic_DNA"/>
</dbReference>
<evidence type="ECO:0000313" key="3">
    <source>
        <dbReference type="EMBL" id="VFK62341.1"/>
    </source>
</evidence>
<gene>
    <name evidence="3" type="ORF">BECKTUN1418D_GA0071000_11732</name>
    <name evidence="2" type="ORF">BECKTUN1418E_GA0071001_103413</name>
    <name evidence="1" type="ORF">BECKTUN1418F_GA0071002_103313</name>
</gene>
<organism evidence="3">
    <name type="scientific">Candidatus Kentrum sp. TUN</name>
    <dbReference type="NCBI Taxonomy" id="2126343"/>
    <lineage>
        <taxon>Bacteria</taxon>
        <taxon>Pseudomonadati</taxon>
        <taxon>Pseudomonadota</taxon>
        <taxon>Gammaproteobacteria</taxon>
        <taxon>Candidatus Kentrum</taxon>
    </lineage>
</organism>
<name>A0A451A8J7_9GAMM</name>
<dbReference type="EMBL" id="CAADFX010000173">
    <property type="protein sequence ID" value="VFK62341.1"/>
    <property type="molecule type" value="Genomic_DNA"/>
</dbReference>
<accession>A0A451A8J7</accession>
<evidence type="ECO:0000313" key="1">
    <source>
        <dbReference type="EMBL" id="VFK53939.1"/>
    </source>
</evidence>
<reference evidence="3" key="1">
    <citation type="submission" date="2019-02" db="EMBL/GenBank/DDBJ databases">
        <authorList>
            <person name="Gruber-Vodicka R. H."/>
            <person name="Seah K. B. B."/>
        </authorList>
    </citation>
    <scope>NUCLEOTIDE SEQUENCE</scope>
    <source>
        <strain evidence="3">BECK_BY1</strain>
        <strain evidence="2">BECK_BY2</strain>
        <strain evidence="1">BECK_BY3</strain>
    </source>
</reference>